<feature type="domain" description="Protein kinase" evidence="14">
    <location>
        <begin position="1"/>
        <end position="178"/>
    </location>
</feature>
<dbReference type="EC" id="2.7.12.2" evidence="9"/>
<dbReference type="AlphaFoldDB" id="A0A834K3F4"/>
<dbReference type="Proteomes" id="UP000614350">
    <property type="component" value="Unassembled WGS sequence"/>
</dbReference>
<dbReference type="FunFam" id="1.10.510.10:FF:000115">
    <property type="entry name" value="Dual specificity mitogen-activated protein kinase kinase 1"/>
    <property type="match status" value="1"/>
</dbReference>
<evidence type="ECO:0000256" key="11">
    <source>
        <dbReference type="ARBA" id="ARBA00049299"/>
    </source>
</evidence>
<keyword evidence="5" id="KW-0418">Kinase</keyword>
<keyword evidence="3" id="KW-0808">Transferase</keyword>
<dbReference type="PANTHER" id="PTHR47448">
    <property type="entry name" value="DUAL SPECIFICITY MITOGEN-ACTIVATED PROTEIN KINASE KINASE DSOR1-LIKE PROTEIN"/>
    <property type="match status" value="1"/>
</dbReference>
<dbReference type="InterPro" id="IPR050915">
    <property type="entry name" value="MAP_kinase_kinase"/>
</dbReference>
<dbReference type="GO" id="GO:0005524">
    <property type="term" value="F:ATP binding"/>
    <property type="evidence" value="ECO:0007669"/>
    <property type="project" value="UniProtKB-KW"/>
</dbReference>
<evidence type="ECO:0000256" key="12">
    <source>
        <dbReference type="ARBA" id="ARBA00051693"/>
    </source>
</evidence>
<evidence type="ECO:0000256" key="7">
    <source>
        <dbReference type="ARBA" id="ARBA00023137"/>
    </source>
</evidence>
<dbReference type="InterPro" id="IPR000719">
    <property type="entry name" value="Prot_kinase_dom"/>
</dbReference>
<feature type="compositionally biased region" description="Polar residues" evidence="13">
    <location>
        <begin position="95"/>
        <end position="116"/>
    </location>
</feature>
<keyword evidence="6" id="KW-0067">ATP-binding</keyword>
<keyword evidence="1" id="KW-0723">Serine/threonine-protein kinase</keyword>
<evidence type="ECO:0000259" key="14">
    <source>
        <dbReference type="PROSITE" id="PS50011"/>
    </source>
</evidence>
<evidence type="ECO:0000256" key="6">
    <source>
        <dbReference type="ARBA" id="ARBA00022840"/>
    </source>
</evidence>
<evidence type="ECO:0000256" key="1">
    <source>
        <dbReference type="ARBA" id="ARBA00022527"/>
    </source>
</evidence>
<dbReference type="Gene3D" id="1.10.510.10">
    <property type="entry name" value="Transferase(Phosphotransferase) domain 1"/>
    <property type="match status" value="1"/>
</dbReference>
<dbReference type="SMART" id="SM00220">
    <property type="entry name" value="S_TKc"/>
    <property type="match status" value="1"/>
</dbReference>
<keyword evidence="16" id="KW-1185">Reference proteome</keyword>
<dbReference type="SUPFAM" id="SSF56112">
    <property type="entry name" value="Protein kinase-like (PK-like)"/>
    <property type="match status" value="1"/>
</dbReference>
<keyword evidence="7" id="KW-0829">Tyrosine-protein kinase</keyword>
<organism evidence="15 16">
    <name type="scientific">Vespula vulgaris</name>
    <name type="common">Yellow jacket</name>
    <name type="synonym">Wasp</name>
    <dbReference type="NCBI Taxonomy" id="7454"/>
    <lineage>
        <taxon>Eukaryota</taxon>
        <taxon>Metazoa</taxon>
        <taxon>Ecdysozoa</taxon>
        <taxon>Arthropoda</taxon>
        <taxon>Hexapoda</taxon>
        <taxon>Insecta</taxon>
        <taxon>Pterygota</taxon>
        <taxon>Neoptera</taxon>
        <taxon>Endopterygota</taxon>
        <taxon>Hymenoptera</taxon>
        <taxon>Apocrita</taxon>
        <taxon>Aculeata</taxon>
        <taxon>Vespoidea</taxon>
        <taxon>Vespidae</taxon>
        <taxon>Vespinae</taxon>
        <taxon>Vespula</taxon>
    </lineage>
</organism>
<proteinExistence type="inferred from homology"/>
<evidence type="ECO:0000256" key="9">
    <source>
        <dbReference type="ARBA" id="ARBA00038999"/>
    </source>
</evidence>
<evidence type="ECO:0000313" key="16">
    <source>
        <dbReference type="Proteomes" id="UP000614350"/>
    </source>
</evidence>
<comment type="similarity">
    <text evidence="8">Belongs to the protein kinase superfamily. STE Ser/Thr protein kinase family. MAP kinase kinase subfamily.</text>
</comment>
<dbReference type="GO" id="GO:0004674">
    <property type="term" value="F:protein serine/threonine kinase activity"/>
    <property type="evidence" value="ECO:0007669"/>
    <property type="project" value="UniProtKB-KW"/>
</dbReference>
<evidence type="ECO:0000256" key="4">
    <source>
        <dbReference type="ARBA" id="ARBA00022741"/>
    </source>
</evidence>
<dbReference type="InterPro" id="IPR011009">
    <property type="entry name" value="Kinase-like_dom_sf"/>
</dbReference>
<accession>A0A834K3F4</accession>
<evidence type="ECO:0000256" key="3">
    <source>
        <dbReference type="ARBA" id="ARBA00022679"/>
    </source>
</evidence>
<evidence type="ECO:0000256" key="2">
    <source>
        <dbReference type="ARBA" id="ARBA00022553"/>
    </source>
</evidence>
<reference evidence="15" key="1">
    <citation type="journal article" date="2020" name="G3 (Bethesda)">
        <title>High-Quality Assemblies for Three Invasive Social Wasps from the &lt;i&gt;Vespula&lt;/i&gt; Genus.</title>
        <authorList>
            <person name="Harrop T.W.R."/>
            <person name="Guhlin J."/>
            <person name="McLaughlin G.M."/>
            <person name="Permina E."/>
            <person name="Stockwell P."/>
            <person name="Gilligan J."/>
            <person name="Le Lec M.F."/>
            <person name="Gruber M.A.M."/>
            <person name="Quinn O."/>
            <person name="Lovegrove M."/>
            <person name="Duncan E.J."/>
            <person name="Remnant E.J."/>
            <person name="Van Eeckhoven J."/>
            <person name="Graham B."/>
            <person name="Knapp R.A."/>
            <person name="Langford K.W."/>
            <person name="Kronenberg Z."/>
            <person name="Press M.O."/>
            <person name="Eacker S.M."/>
            <person name="Wilson-Rankin E.E."/>
            <person name="Purcell J."/>
            <person name="Lester P.J."/>
            <person name="Dearden P.K."/>
        </authorList>
    </citation>
    <scope>NUCLEOTIDE SEQUENCE</scope>
    <source>
        <strain evidence="15">Marl-1</strain>
    </source>
</reference>
<dbReference type="EMBL" id="JACSEA010000006">
    <property type="protein sequence ID" value="KAF7398682.1"/>
    <property type="molecule type" value="Genomic_DNA"/>
</dbReference>
<dbReference type="PANTHER" id="PTHR47448:SF1">
    <property type="entry name" value="SERINE_THREONINE-PROTEIN KINASE STE7 HOMOLOG"/>
    <property type="match status" value="1"/>
</dbReference>
<evidence type="ECO:0000256" key="8">
    <source>
        <dbReference type="ARBA" id="ARBA00038035"/>
    </source>
</evidence>
<keyword evidence="4" id="KW-0547">Nucleotide-binding</keyword>
<evidence type="ECO:0000313" key="15">
    <source>
        <dbReference type="EMBL" id="KAF7398682.1"/>
    </source>
</evidence>
<comment type="catalytic activity">
    <reaction evidence="10">
        <text>L-seryl-[protein] + ATP = O-phospho-L-seryl-[protein] + ADP + H(+)</text>
        <dbReference type="Rhea" id="RHEA:17989"/>
        <dbReference type="Rhea" id="RHEA-COMP:9863"/>
        <dbReference type="Rhea" id="RHEA-COMP:11604"/>
        <dbReference type="ChEBI" id="CHEBI:15378"/>
        <dbReference type="ChEBI" id="CHEBI:29999"/>
        <dbReference type="ChEBI" id="CHEBI:30616"/>
        <dbReference type="ChEBI" id="CHEBI:83421"/>
        <dbReference type="ChEBI" id="CHEBI:456216"/>
        <dbReference type="EC" id="2.7.12.2"/>
    </reaction>
</comment>
<gene>
    <name evidence="15" type="ORF">HZH66_006579</name>
</gene>
<dbReference type="GO" id="GO:0004713">
    <property type="term" value="F:protein tyrosine kinase activity"/>
    <property type="evidence" value="ECO:0007669"/>
    <property type="project" value="UniProtKB-KW"/>
</dbReference>
<evidence type="ECO:0000256" key="13">
    <source>
        <dbReference type="SAM" id="MobiDB-lite"/>
    </source>
</evidence>
<feature type="region of interest" description="Disordered" evidence="13">
    <location>
        <begin position="95"/>
        <end position="121"/>
    </location>
</feature>
<comment type="catalytic activity">
    <reaction evidence="11">
        <text>L-threonyl-[protein] + ATP = O-phospho-L-threonyl-[protein] + ADP + H(+)</text>
        <dbReference type="Rhea" id="RHEA:46608"/>
        <dbReference type="Rhea" id="RHEA-COMP:11060"/>
        <dbReference type="Rhea" id="RHEA-COMP:11605"/>
        <dbReference type="ChEBI" id="CHEBI:15378"/>
        <dbReference type="ChEBI" id="CHEBI:30013"/>
        <dbReference type="ChEBI" id="CHEBI:30616"/>
        <dbReference type="ChEBI" id="CHEBI:61977"/>
        <dbReference type="ChEBI" id="CHEBI:456216"/>
        <dbReference type="EC" id="2.7.12.2"/>
    </reaction>
</comment>
<comment type="caution">
    <text evidence="15">The sequence shown here is derived from an EMBL/GenBank/DDBJ whole genome shotgun (WGS) entry which is preliminary data.</text>
</comment>
<dbReference type="GO" id="GO:0004708">
    <property type="term" value="F:MAP kinase kinase activity"/>
    <property type="evidence" value="ECO:0007669"/>
    <property type="project" value="UniProtKB-EC"/>
</dbReference>
<name>A0A834K3F4_VESVU</name>
<evidence type="ECO:0000256" key="10">
    <source>
        <dbReference type="ARBA" id="ARBA00049014"/>
    </source>
</evidence>
<protein>
    <recommendedName>
        <fullName evidence="9">mitogen-activated protein kinase kinase</fullName>
        <ecNumber evidence="9">2.7.12.2</ecNumber>
    </recommendedName>
</protein>
<keyword evidence="2" id="KW-0597">Phosphoprotein</keyword>
<dbReference type="PROSITE" id="PS50011">
    <property type="entry name" value="PROTEIN_KINASE_DOM"/>
    <property type="match status" value="1"/>
</dbReference>
<sequence>MHRDVKPSNILVNSAGEIKICDFGVSGQLIDSMANSFVGTRSYMSPERLQGTHYSVQSDIWSLGLSLVEMAIGMYPIPPPDEKTLASIFGTQIGSQPSTETAATNSEPTPAQQSPGHSAGSPRPMAIFELLDYIVNEPPPKLPAGFFSEAFTDFVDRCLKKNPSERADLKTLMNHEWIKTAESENVDIAGWVCRTMDLQPTTPTRLANVQS</sequence>
<evidence type="ECO:0000256" key="5">
    <source>
        <dbReference type="ARBA" id="ARBA00022777"/>
    </source>
</evidence>
<comment type="catalytic activity">
    <reaction evidence="12">
        <text>L-tyrosyl-[protein] + ATP = O-phospho-L-tyrosyl-[protein] + ADP + H(+)</text>
        <dbReference type="Rhea" id="RHEA:10596"/>
        <dbReference type="Rhea" id="RHEA-COMP:10136"/>
        <dbReference type="Rhea" id="RHEA-COMP:20101"/>
        <dbReference type="ChEBI" id="CHEBI:15378"/>
        <dbReference type="ChEBI" id="CHEBI:30616"/>
        <dbReference type="ChEBI" id="CHEBI:46858"/>
        <dbReference type="ChEBI" id="CHEBI:61978"/>
        <dbReference type="ChEBI" id="CHEBI:456216"/>
        <dbReference type="EC" id="2.7.12.2"/>
    </reaction>
</comment>
<dbReference type="Pfam" id="PF00069">
    <property type="entry name" value="Pkinase"/>
    <property type="match status" value="1"/>
</dbReference>